<dbReference type="Proteomes" id="UP000266172">
    <property type="component" value="Unassembled WGS sequence"/>
</dbReference>
<evidence type="ECO:0000259" key="9">
    <source>
        <dbReference type="Pfam" id="PF12821"/>
    </source>
</evidence>
<keyword evidence="5 8" id="KW-1133">Transmembrane helix</keyword>
<keyword evidence="3" id="KW-0997">Cell inner membrane</keyword>
<dbReference type="GO" id="GO:0005886">
    <property type="term" value="C:plasma membrane"/>
    <property type="evidence" value="ECO:0007669"/>
    <property type="project" value="UniProtKB-SubCell"/>
</dbReference>
<dbReference type="AlphaFoldDB" id="A0A395VBR6"/>
<evidence type="ECO:0000256" key="6">
    <source>
        <dbReference type="ARBA" id="ARBA00023136"/>
    </source>
</evidence>
<evidence type="ECO:0000256" key="4">
    <source>
        <dbReference type="ARBA" id="ARBA00022692"/>
    </source>
</evidence>
<dbReference type="RefSeq" id="WP_118097346.1">
    <property type="nucleotide sequence ID" value="NZ_QRVL01000006.1"/>
</dbReference>
<evidence type="ECO:0000256" key="2">
    <source>
        <dbReference type="ARBA" id="ARBA00022475"/>
    </source>
</evidence>
<name>A0A395VBR6_9FIRM</name>
<dbReference type="EMBL" id="QRVL01000006">
    <property type="protein sequence ID" value="RGS40541.1"/>
    <property type="molecule type" value="Genomic_DNA"/>
</dbReference>
<evidence type="ECO:0000256" key="3">
    <source>
        <dbReference type="ARBA" id="ARBA00022519"/>
    </source>
</evidence>
<feature type="domain" description="Threonine/Serine exporter ThrE" evidence="9">
    <location>
        <begin position="4"/>
        <end position="128"/>
    </location>
</feature>
<protein>
    <submittedName>
        <fullName evidence="10">Threonine/serine exporter</fullName>
    </submittedName>
</protein>
<sequence length="150" mass="16497">MIIQFIVSLFATLSFAELFGAPKKELFFCGLTGAIGWVVYVIGLNSNLGTVLANLIATFALTVFSRILSAIRRNPVTVYLIAGIFPLVPGAGIYYTSYYFIMNDMTQFSNYGMETIKVAGAIVLGIVFGFGLPQSWFNALQRIERKKTAL</sequence>
<accession>A0A395VBR6</accession>
<dbReference type="InterPro" id="IPR050539">
    <property type="entry name" value="ThrE_Dicarb/AminoAcid_Exp"/>
</dbReference>
<comment type="similarity">
    <text evidence="7">Belongs to the ThrE exporter (TC 2.A.79) family.</text>
</comment>
<evidence type="ECO:0000256" key="1">
    <source>
        <dbReference type="ARBA" id="ARBA00004651"/>
    </source>
</evidence>
<dbReference type="Pfam" id="PF12821">
    <property type="entry name" value="ThrE_2"/>
    <property type="match status" value="1"/>
</dbReference>
<evidence type="ECO:0000256" key="5">
    <source>
        <dbReference type="ARBA" id="ARBA00022989"/>
    </source>
</evidence>
<dbReference type="GO" id="GO:0015744">
    <property type="term" value="P:succinate transport"/>
    <property type="evidence" value="ECO:0007669"/>
    <property type="project" value="TreeGrafter"/>
</dbReference>
<keyword evidence="6 8" id="KW-0472">Membrane</keyword>
<reference evidence="10 11" key="1">
    <citation type="submission" date="2018-08" db="EMBL/GenBank/DDBJ databases">
        <title>A genome reference for cultivated species of the human gut microbiota.</title>
        <authorList>
            <person name="Zou Y."/>
            <person name="Xue W."/>
            <person name="Luo G."/>
        </authorList>
    </citation>
    <scope>NUCLEOTIDE SEQUENCE [LARGE SCALE GENOMIC DNA]</scope>
    <source>
        <strain evidence="10 11">AF22-12AC</strain>
    </source>
</reference>
<comment type="subcellular location">
    <subcellularLocation>
        <location evidence="1">Cell membrane</location>
        <topology evidence="1">Multi-pass membrane protein</topology>
    </subcellularLocation>
</comment>
<dbReference type="PANTHER" id="PTHR34390:SF1">
    <property type="entry name" value="SUCCINATE TRANSPORTER SUBUNIT YJJB-RELATED"/>
    <property type="match status" value="1"/>
</dbReference>
<feature type="transmembrane region" description="Helical" evidence="8">
    <location>
        <begin position="116"/>
        <end position="137"/>
    </location>
</feature>
<comment type="caution">
    <text evidence="10">The sequence shown here is derived from an EMBL/GenBank/DDBJ whole genome shotgun (WGS) entry which is preliminary data.</text>
</comment>
<evidence type="ECO:0000313" key="11">
    <source>
        <dbReference type="Proteomes" id="UP000266172"/>
    </source>
</evidence>
<organism evidence="10 11">
    <name type="scientific">Roseburia hominis</name>
    <dbReference type="NCBI Taxonomy" id="301301"/>
    <lineage>
        <taxon>Bacteria</taxon>
        <taxon>Bacillati</taxon>
        <taxon>Bacillota</taxon>
        <taxon>Clostridia</taxon>
        <taxon>Lachnospirales</taxon>
        <taxon>Lachnospiraceae</taxon>
        <taxon>Roseburia</taxon>
    </lineage>
</organism>
<evidence type="ECO:0000256" key="8">
    <source>
        <dbReference type="SAM" id="Phobius"/>
    </source>
</evidence>
<keyword evidence="2" id="KW-1003">Cell membrane</keyword>
<keyword evidence="4 8" id="KW-0812">Transmembrane</keyword>
<feature type="transmembrane region" description="Helical" evidence="8">
    <location>
        <begin position="36"/>
        <end position="64"/>
    </location>
</feature>
<evidence type="ECO:0000313" key="10">
    <source>
        <dbReference type="EMBL" id="RGS40541.1"/>
    </source>
</evidence>
<gene>
    <name evidence="10" type="ORF">DWX93_08910</name>
</gene>
<proteinExistence type="inferred from homology"/>
<dbReference type="InterPro" id="IPR024528">
    <property type="entry name" value="ThrE_2"/>
</dbReference>
<evidence type="ECO:0000256" key="7">
    <source>
        <dbReference type="ARBA" id="ARBA00034125"/>
    </source>
</evidence>
<dbReference type="PANTHER" id="PTHR34390">
    <property type="entry name" value="UPF0442 PROTEIN YJJB-RELATED"/>
    <property type="match status" value="1"/>
</dbReference>
<feature type="transmembrane region" description="Helical" evidence="8">
    <location>
        <begin position="76"/>
        <end position="96"/>
    </location>
</feature>